<evidence type="ECO:0000259" key="1">
    <source>
        <dbReference type="Pfam" id="PF01609"/>
    </source>
</evidence>
<dbReference type="InterPro" id="IPR002559">
    <property type="entry name" value="Transposase_11"/>
</dbReference>
<dbReference type="Pfam" id="PF01609">
    <property type="entry name" value="DDE_Tnp_1"/>
    <property type="match status" value="1"/>
</dbReference>
<dbReference type="RefSeq" id="WP_015590442.1">
    <property type="nucleotide sequence ID" value="NC_021169.1"/>
</dbReference>
<reference evidence="2 3" key="1">
    <citation type="journal article" date="2013" name="Genome Announc.">
        <title>Complete Genome Sequence of the Thermophilic and Facultatively Chemolithoautotrophic Sulfate Reducer Archaeoglobus sulfaticallidus Strain PM70-1T.</title>
        <authorList>
            <person name="Stokke R."/>
            <person name="Hocking W.P."/>
            <person name="Steinsbu B.O."/>
            <person name="Steen I.H."/>
        </authorList>
    </citation>
    <scope>NUCLEOTIDE SEQUENCE [LARGE SCALE GENOMIC DNA]</scope>
    <source>
        <strain evidence="2">PM70-1</strain>
    </source>
</reference>
<dbReference type="GO" id="GO:0004803">
    <property type="term" value="F:transposase activity"/>
    <property type="evidence" value="ECO:0007669"/>
    <property type="project" value="InterPro"/>
</dbReference>
<dbReference type="EMBL" id="CP005290">
    <property type="protein sequence ID" value="AGK60844.1"/>
    <property type="molecule type" value="Genomic_DNA"/>
</dbReference>
<accession>N0BB61</accession>
<dbReference type="eggNOG" id="arCOG04442">
    <property type="taxonomic scope" value="Archaea"/>
</dbReference>
<dbReference type="GO" id="GO:0006313">
    <property type="term" value="P:DNA transposition"/>
    <property type="evidence" value="ECO:0007669"/>
    <property type="project" value="InterPro"/>
</dbReference>
<proteinExistence type="predicted"/>
<dbReference type="GeneID" id="15392476"/>
<name>N0BB61_9EURY</name>
<feature type="domain" description="Transposase IS4-like" evidence="1">
    <location>
        <begin position="69"/>
        <end position="132"/>
    </location>
</feature>
<dbReference type="GO" id="GO:0003677">
    <property type="term" value="F:DNA binding"/>
    <property type="evidence" value="ECO:0007669"/>
    <property type="project" value="InterPro"/>
</dbReference>
<dbReference type="KEGG" id="ast:Asulf_00835"/>
<sequence>MKKREKLRKLLNLSYIPDIKEVYDFVAKLEEESFRKAIEQMISSLFGKIGRGCFKIVVDTSRIDLDLNKQKNRKSNEDLKKDYKWGHDGNKFFIGFKLAFAVDHRTKRPLLFLIYPANTHDSHIFEDVLEQLL</sequence>
<protein>
    <recommendedName>
        <fullName evidence="1">Transposase IS4-like domain-containing protein</fullName>
    </recommendedName>
</protein>
<gene>
    <name evidence="2" type="ORF">Asulf_00835</name>
</gene>
<evidence type="ECO:0000313" key="2">
    <source>
        <dbReference type="EMBL" id="AGK60844.1"/>
    </source>
</evidence>
<dbReference type="Proteomes" id="UP000013307">
    <property type="component" value="Chromosome"/>
</dbReference>
<organism evidence="2 3">
    <name type="scientific">Archaeoglobus sulfaticallidus PM70-1</name>
    <dbReference type="NCBI Taxonomy" id="387631"/>
    <lineage>
        <taxon>Archaea</taxon>
        <taxon>Methanobacteriati</taxon>
        <taxon>Methanobacteriota</taxon>
        <taxon>Archaeoglobi</taxon>
        <taxon>Archaeoglobales</taxon>
        <taxon>Archaeoglobaceae</taxon>
        <taxon>Archaeoglobus</taxon>
    </lineage>
</organism>
<dbReference type="AlphaFoldDB" id="N0BB61"/>
<evidence type="ECO:0000313" key="3">
    <source>
        <dbReference type="Proteomes" id="UP000013307"/>
    </source>
</evidence>
<dbReference type="HOGENOM" id="CLU_1998629_0_0_2"/>
<keyword evidence="3" id="KW-1185">Reference proteome</keyword>